<evidence type="ECO:0000256" key="1">
    <source>
        <dbReference type="SAM" id="MobiDB-lite"/>
    </source>
</evidence>
<evidence type="ECO:0000313" key="4">
    <source>
        <dbReference type="Proteomes" id="UP000762676"/>
    </source>
</evidence>
<dbReference type="InterPro" id="IPR052807">
    <property type="entry name" value="Mito_transl_resp_regulator"/>
</dbReference>
<dbReference type="PANTHER" id="PTHR46406:SF1">
    <property type="entry name" value="NITRIC OXIDE-ASSOCIATED PROTEIN 1"/>
    <property type="match status" value="1"/>
</dbReference>
<gene>
    <name evidence="3" type="ORF">ElyMa_007051800</name>
</gene>
<reference evidence="3 4" key="1">
    <citation type="journal article" date="2021" name="Elife">
        <title>Chloroplast acquisition without the gene transfer in kleptoplastic sea slugs, Plakobranchus ocellatus.</title>
        <authorList>
            <person name="Maeda T."/>
            <person name="Takahashi S."/>
            <person name="Yoshida T."/>
            <person name="Shimamura S."/>
            <person name="Takaki Y."/>
            <person name="Nagai Y."/>
            <person name="Toyoda A."/>
            <person name="Suzuki Y."/>
            <person name="Arimoto A."/>
            <person name="Ishii H."/>
            <person name="Satoh N."/>
            <person name="Nishiyama T."/>
            <person name="Hasebe M."/>
            <person name="Maruyama T."/>
            <person name="Minagawa J."/>
            <person name="Obokata J."/>
            <person name="Shigenobu S."/>
        </authorList>
    </citation>
    <scope>NUCLEOTIDE SEQUENCE [LARGE SCALE GENOMIC DNA]</scope>
</reference>
<evidence type="ECO:0000259" key="2">
    <source>
        <dbReference type="Pfam" id="PF01926"/>
    </source>
</evidence>
<dbReference type="InterPro" id="IPR036397">
    <property type="entry name" value="RNaseH_sf"/>
</dbReference>
<dbReference type="SUPFAM" id="SSF52540">
    <property type="entry name" value="P-loop containing nucleoside triphosphate hydrolases"/>
    <property type="match status" value="1"/>
</dbReference>
<accession>A0AAV4JXY1</accession>
<feature type="region of interest" description="Disordered" evidence="1">
    <location>
        <begin position="186"/>
        <end position="205"/>
    </location>
</feature>
<protein>
    <submittedName>
        <fullName evidence="3">Nitric oxide-associated protein 1</fullName>
    </submittedName>
</protein>
<sequence>MFLFSVDVYIVGTANTGKSSLFNTLLASDYCKSSARTLIERATVSMWPEDVYVTDTRKVFTKDFDEKGEPWGQEIASYTSRDDGSLEYQNSQLVPETYDADKYDQSYWTFDTPGAINPDQGDSGIFLAVHSGPNIPIHVVPTSEADQFYETHIGTEVLGNVLSQVKSAINEQRPKVSTSRTLLLHDNAGPHKARATTQSLREQGI</sequence>
<dbReference type="Pfam" id="PF01926">
    <property type="entry name" value="MMR_HSR1"/>
    <property type="match status" value="1"/>
</dbReference>
<proteinExistence type="predicted"/>
<feature type="compositionally biased region" description="Polar residues" evidence="1">
    <location>
        <begin position="195"/>
        <end position="205"/>
    </location>
</feature>
<evidence type="ECO:0000313" key="3">
    <source>
        <dbReference type="EMBL" id="GFS26362.1"/>
    </source>
</evidence>
<dbReference type="GO" id="GO:0003676">
    <property type="term" value="F:nucleic acid binding"/>
    <property type="evidence" value="ECO:0007669"/>
    <property type="project" value="InterPro"/>
</dbReference>
<dbReference type="EMBL" id="BMAT01014109">
    <property type="protein sequence ID" value="GFS26362.1"/>
    <property type="molecule type" value="Genomic_DNA"/>
</dbReference>
<dbReference type="PANTHER" id="PTHR46406">
    <property type="entry name" value="NITRIC OXIDE-ASSOCIATED PROTEIN 1"/>
    <property type="match status" value="1"/>
</dbReference>
<dbReference type="InterPro" id="IPR027417">
    <property type="entry name" value="P-loop_NTPase"/>
</dbReference>
<dbReference type="GO" id="GO:0005525">
    <property type="term" value="F:GTP binding"/>
    <property type="evidence" value="ECO:0007669"/>
    <property type="project" value="InterPro"/>
</dbReference>
<dbReference type="AlphaFoldDB" id="A0AAV4JXY1"/>
<name>A0AAV4JXY1_9GAST</name>
<comment type="caution">
    <text evidence="3">The sequence shown here is derived from an EMBL/GenBank/DDBJ whole genome shotgun (WGS) entry which is preliminary data.</text>
</comment>
<dbReference type="Proteomes" id="UP000762676">
    <property type="component" value="Unassembled WGS sequence"/>
</dbReference>
<organism evidence="3 4">
    <name type="scientific">Elysia marginata</name>
    <dbReference type="NCBI Taxonomy" id="1093978"/>
    <lineage>
        <taxon>Eukaryota</taxon>
        <taxon>Metazoa</taxon>
        <taxon>Spiralia</taxon>
        <taxon>Lophotrochozoa</taxon>
        <taxon>Mollusca</taxon>
        <taxon>Gastropoda</taxon>
        <taxon>Heterobranchia</taxon>
        <taxon>Euthyneura</taxon>
        <taxon>Panpulmonata</taxon>
        <taxon>Sacoglossa</taxon>
        <taxon>Placobranchoidea</taxon>
        <taxon>Plakobranchidae</taxon>
        <taxon>Elysia</taxon>
    </lineage>
</organism>
<feature type="domain" description="G" evidence="2">
    <location>
        <begin position="8"/>
        <end position="36"/>
    </location>
</feature>
<dbReference type="Gene3D" id="3.30.420.10">
    <property type="entry name" value="Ribonuclease H-like superfamily/Ribonuclease H"/>
    <property type="match status" value="1"/>
</dbReference>
<dbReference type="Gene3D" id="3.40.50.300">
    <property type="entry name" value="P-loop containing nucleotide triphosphate hydrolases"/>
    <property type="match status" value="1"/>
</dbReference>
<dbReference type="InterPro" id="IPR006073">
    <property type="entry name" value="GTP-bd"/>
</dbReference>
<keyword evidence="4" id="KW-1185">Reference proteome</keyword>